<name>A0A397JNV0_9GLOM</name>
<evidence type="ECO:0000313" key="2">
    <source>
        <dbReference type="EMBL" id="RHZ86583.1"/>
    </source>
</evidence>
<evidence type="ECO:0000256" key="1">
    <source>
        <dbReference type="SAM" id="MobiDB-lite"/>
    </source>
</evidence>
<gene>
    <name evidence="2" type="ORF">Glove_48g131</name>
</gene>
<dbReference type="EMBL" id="PQFF01000045">
    <property type="protein sequence ID" value="RHZ86583.1"/>
    <property type="molecule type" value="Genomic_DNA"/>
</dbReference>
<sequence>MEDPLSHPIFHEMKPTELNKTGYKKLMMCYTNGLERMQKIFCQEVLQTETKITTGRRALGVRKMKYKDYIIQNKENKRKNKENNNQLPELAQTSHTSNQPLEQLSEQQNQPNKRKRTLSHEKQILKRLLTYKTKIPDNIFQEVEQLLGMKWNKKKIYSWWAYNIKKSPEE</sequence>
<proteinExistence type="predicted"/>
<dbReference type="AlphaFoldDB" id="A0A397JNV0"/>
<dbReference type="OrthoDB" id="2407909at2759"/>
<keyword evidence="3" id="KW-1185">Reference proteome</keyword>
<evidence type="ECO:0000313" key="3">
    <source>
        <dbReference type="Proteomes" id="UP000266861"/>
    </source>
</evidence>
<feature type="compositionally biased region" description="Polar residues" evidence="1">
    <location>
        <begin position="91"/>
        <end position="111"/>
    </location>
</feature>
<feature type="region of interest" description="Disordered" evidence="1">
    <location>
        <begin position="91"/>
        <end position="119"/>
    </location>
</feature>
<dbReference type="Proteomes" id="UP000266861">
    <property type="component" value="Unassembled WGS sequence"/>
</dbReference>
<reference evidence="2 3" key="1">
    <citation type="submission" date="2018-08" db="EMBL/GenBank/DDBJ databases">
        <title>Genome and evolution of the arbuscular mycorrhizal fungus Diversispora epigaea (formerly Glomus versiforme) and its bacterial endosymbionts.</title>
        <authorList>
            <person name="Sun X."/>
            <person name="Fei Z."/>
            <person name="Harrison M."/>
        </authorList>
    </citation>
    <scope>NUCLEOTIDE SEQUENCE [LARGE SCALE GENOMIC DNA]</scope>
    <source>
        <strain evidence="2 3">IT104</strain>
    </source>
</reference>
<comment type="caution">
    <text evidence="2">The sequence shown here is derived from an EMBL/GenBank/DDBJ whole genome shotgun (WGS) entry which is preliminary data.</text>
</comment>
<accession>A0A397JNV0</accession>
<protein>
    <submittedName>
        <fullName evidence="2">Uncharacterized protein</fullName>
    </submittedName>
</protein>
<organism evidence="2 3">
    <name type="scientific">Diversispora epigaea</name>
    <dbReference type="NCBI Taxonomy" id="1348612"/>
    <lineage>
        <taxon>Eukaryota</taxon>
        <taxon>Fungi</taxon>
        <taxon>Fungi incertae sedis</taxon>
        <taxon>Mucoromycota</taxon>
        <taxon>Glomeromycotina</taxon>
        <taxon>Glomeromycetes</taxon>
        <taxon>Diversisporales</taxon>
        <taxon>Diversisporaceae</taxon>
        <taxon>Diversispora</taxon>
    </lineage>
</organism>